<name>A0A835HTF7_9MAGN</name>
<accession>A0A835HTF7</accession>
<comment type="caution">
    <text evidence="2">The sequence shown here is derived from an EMBL/GenBank/DDBJ whole genome shotgun (WGS) entry which is preliminary data.</text>
</comment>
<evidence type="ECO:0000256" key="1">
    <source>
        <dbReference type="SAM" id="MobiDB-lite"/>
    </source>
</evidence>
<proteinExistence type="predicted"/>
<dbReference type="EMBL" id="JADFTS010000005">
    <property type="protein sequence ID" value="KAF9604112.1"/>
    <property type="molecule type" value="Genomic_DNA"/>
</dbReference>
<dbReference type="AlphaFoldDB" id="A0A835HTF7"/>
<feature type="compositionally biased region" description="Basic and acidic residues" evidence="1">
    <location>
        <begin position="147"/>
        <end position="157"/>
    </location>
</feature>
<sequence length="157" mass="17690">MANQWCVDLDKKENITLAASNVDYACGASDCTPLGAFLFSTWADLHQAQPNQERFADLELGHGANQYVQDQPTQAPEVQAQSTDAQPTLVQSTQAQPTQLQEAVLVEKDVEEIEEEEEDEEEVEEEEKEPEELVAAMNHSSTWQAMFEKHKKDLHMD</sequence>
<protein>
    <submittedName>
        <fullName evidence="2">Uncharacterized protein</fullName>
    </submittedName>
</protein>
<keyword evidence="3" id="KW-1185">Reference proteome</keyword>
<reference evidence="2 3" key="1">
    <citation type="submission" date="2020-10" db="EMBL/GenBank/DDBJ databases">
        <title>The Coptis chinensis genome and diversification of protoberbering-type alkaloids.</title>
        <authorList>
            <person name="Wang B."/>
            <person name="Shu S."/>
            <person name="Song C."/>
            <person name="Liu Y."/>
        </authorList>
    </citation>
    <scope>NUCLEOTIDE SEQUENCE [LARGE SCALE GENOMIC DNA]</scope>
    <source>
        <strain evidence="2">HL-2020</strain>
        <tissue evidence="2">Leaf</tissue>
    </source>
</reference>
<evidence type="ECO:0000313" key="2">
    <source>
        <dbReference type="EMBL" id="KAF9604112.1"/>
    </source>
</evidence>
<feature type="compositionally biased region" description="Polar residues" evidence="1">
    <location>
        <begin position="70"/>
        <end position="101"/>
    </location>
</feature>
<dbReference type="Proteomes" id="UP000631114">
    <property type="component" value="Unassembled WGS sequence"/>
</dbReference>
<feature type="compositionally biased region" description="Acidic residues" evidence="1">
    <location>
        <begin position="109"/>
        <end position="132"/>
    </location>
</feature>
<gene>
    <name evidence="2" type="ORF">IFM89_002787</name>
</gene>
<evidence type="ECO:0000313" key="3">
    <source>
        <dbReference type="Proteomes" id="UP000631114"/>
    </source>
</evidence>
<organism evidence="2 3">
    <name type="scientific">Coptis chinensis</name>
    <dbReference type="NCBI Taxonomy" id="261450"/>
    <lineage>
        <taxon>Eukaryota</taxon>
        <taxon>Viridiplantae</taxon>
        <taxon>Streptophyta</taxon>
        <taxon>Embryophyta</taxon>
        <taxon>Tracheophyta</taxon>
        <taxon>Spermatophyta</taxon>
        <taxon>Magnoliopsida</taxon>
        <taxon>Ranunculales</taxon>
        <taxon>Ranunculaceae</taxon>
        <taxon>Coptidoideae</taxon>
        <taxon>Coptis</taxon>
    </lineage>
</organism>
<feature type="region of interest" description="Disordered" evidence="1">
    <location>
        <begin position="70"/>
        <end position="157"/>
    </location>
</feature>